<dbReference type="Gene3D" id="3.30.70.2740">
    <property type="match status" value="1"/>
</dbReference>
<dbReference type="InterPro" id="IPR016164">
    <property type="entry name" value="FAD-linked_Oxase-like_C"/>
</dbReference>
<protein>
    <submittedName>
        <fullName evidence="7">Probable D-2-hydroxyglutarate dehydrogenase, mitochondrial</fullName>
    </submittedName>
</protein>
<dbReference type="AlphaFoldDB" id="A0A9N8EDN5"/>
<evidence type="ECO:0000256" key="5">
    <source>
        <dbReference type="ARBA" id="ARBA00023002"/>
    </source>
</evidence>
<dbReference type="Gene3D" id="1.10.45.10">
    <property type="entry name" value="Vanillyl-alcohol Oxidase, Chain A, domain 4"/>
    <property type="match status" value="1"/>
</dbReference>
<gene>
    <name evidence="7" type="ORF">SEMRO_1024_G232630.1</name>
</gene>
<evidence type="ECO:0000256" key="4">
    <source>
        <dbReference type="ARBA" id="ARBA00022827"/>
    </source>
</evidence>
<dbReference type="GO" id="GO:0050660">
    <property type="term" value="F:flavin adenine dinucleotide binding"/>
    <property type="evidence" value="ECO:0007669"/>
    <property type="project" value="InterPro"/>
</dbReference>
<organism evidence="7 8">
    <name type="scientific">Seminavis robusta</name>
    <dbReference type="NCBI Taxonomy" id="568900"/>
    <lineage>
        <taxon>Eukaryota</taxon>
        <taxon>Sar</taxon>
        <taxon>Stramenopiles</taxon>
        <taxon>Ochrophyta</taxon>
        <taxon>Bacillariophyta</taxon>
        <taxon>Bacillariophyceae</taxon>
        <taxon>Bacillariophycidae</taxon>
        <taxon>Naviculales</taxon>
        <taxon>Naviculaceae</taxon>
        <taxon>Seminavis</taxon>
    </lineage>
</organism>
<dbReference type="OrthoDB" id="5332616at2759"/>
<comment type="cofactor">
    <cofactor evidence="1">
        <name>FAD</name>
        <dbReference type="ChEBI" id="CHEBI:57692"/>
    </cofactor>
</comment>
<evidence type="ECO:0000256" key="2">
    <source>
        <dbReference type="ARBA" id="ARBA00008000"/>
    </source>
</evidence>
<evidence type="ECO:0000259" key="6">
    <source>
        <dbReference type="Pfam" id="PF02913"/>
    </source>
</evidence>
<evidence type="ECO:0000313" key="7">
    <source>
        <dbReference type="EMBL" id="CAB9519532.1"/>
    </source>
</evidence>
<name>A0A9N8EDN5_9STRA</name>
<sequence length="126" mass="13938">MAEFEAFADEMKQRLDETAAGSSSSPEKPIIAANWGHIMDGNLHFNVTTPGHFDVDPTVLNALEPYIFECVIRKGGSISAEHGLGQAKHKYLPMVHDPVTLRLMHSVKEMLDPRGIMNPGKYLPQP</sequence>
<keyword evidence="4" id="KW-0274">FAD</keyword>
<accession>A0A9N8EDN5</accession>
<dbReference type="GO" id="GO:0016491">
    <property type="term" value="F:oxidoreductase activity"/>
    <property type="evidence" value="ECO:0007669"/>
    <property type="project" value="UniProtKB-KW"/>
</dbReference>
<keyword evidence="3" id="KW-0285">Flavoprotein</keyword>
<dbReference type="InterPro" id="IPR051264">
    <property type="entry name" value="FAD-oxidored/transferase_4"/>
</dbReference>
<comment type="similarity">
    <text evidence="2">Belongs to the FAD-binding oxidoreductase/transferase type 4 family.</text>
</comment>
<dbReference type="PANTHER" id="PTHR43716:SF1">
    <property type="entry name" value="D-2-HYDROXYGLUTARATE DEHYDROGENASE, MITOCHONDRIAL"/>
    <property type="match status" value="1"/>
</dbReference>
<evidence type="ECO:0000313" key="8">
    <source>
        <dbReference type="Proteomes" id="UP001153069"/>
    </source>
</evidence>
<dbReference type="Pfam" id="PF02913">
    <property type="entry name" value="FAD-oxidase_C"/>
    <property type="match status" value="1"/>
</dbReference>
<evidence type="ECO:0000256" key="3">
    <source>
        <dbReference type="ARBA" id="ARBA00022630"/>
    </source>
</evidence>
<dbReference type="FunFam" id="1.10.45.10:FF:000001">
    <property type="entry name" value="D-lactate dehydrogenase mitochondrial"/>
    <property type="match status" value="1"/>
</dbReference>
<reference evidence="7" key="1">
    <citation type="submission" date="2020-06" db="EMBL/GenBank/DDBJ databases">
        <authorList>
            <consortium name="Plant Systems Biology data submission"/>
        </authorList>
    </citation>
    <scope>NUCLEOTIDE SEQUENCE</scope>
    <source>
        <strain evidence="7">D6</strain>
    </source>
</reference>
<dbReference type="InterPro" id="IPR016171">
    <property type="entry name" value="Vanillyl_alc_oxidase_C-sub2"/>
</dbReference>
<dbReference type="Proteomes" id="UP001153069">
    <property type="component" value="Unassembled WGS sequence"/>
</dbReference>
<feature type="domain" description="FAD-binding oxidoreductase/transferase type 4 C-terminal" evidence="6">
    <location>
        <begin position="3"/>
        <end position="121"/>
    </location>
</feature>
<evidence type="ECO:0000256" key="1">
    <source>
        <dbReference type="ARBA" id="ARBA00001974"/>
    </source>
</evidence>
<dbReference type="PANTHER" id="PTHR43716">
    <property type="entry name" value="D-2-HYDROXYGLUTARATE DEHYDROGENASE, MITOCHONDRIAL"/>
    <property type="match status" value="1"/>
</dbReference>
<keyword evidence="5" id="KW-0560">Oxidoreductase</keyword>
<dbReference type="EMBL" id="CAICTM010001022">
    <property type="protein sequence ID" value="CAB9519532.1"/>
    <property type="molecule type" value="Genomic_DNA"/>
</dbReference>
<comment type="caution">
    <text evidence="7">The sequence shown here is derived from an EMBL/GenBank/DDBJ whole genome shotgun (WGS) entry which is preliminary data.</text>
</comment>
<dbReference type="SUPFAM" id="SSF55103">
    <property type="entry name" value="FAD-linked oxidases, C-terminal domain"/>
    <property type="match status" value="1"/>
</dbReference>
<dbReference type="InterPro" id="IPR004113">
    <property type="entry name" value="FAD-bd_oxidored_4_C"/>
</dbReference>
<keyword evidence="8" id="KW-1185">Reference proteome</keyword>
<proteinExistence type="inferred from homology"/>